<evidence type="ECO:0000256" key="5">
    <source>
        <dbReference type="SAM" id="Coils"/>
    </source>
</evidence>
<keyword evidence="4" id="KW-0574">Periplasm</keyword>
<feature type="chain" id="PRO_5001958251" evidence="6">
    <location>
        <begin position="26"/>
        <end position="172"/>
    </location>
</feature>
<comment type="subcellular location">
    <subcellularLocation>
        <location evidence="1">Periplasm</location>
    </subcellularLocation>
</comment>
<comment type="similarity">
    <text evidence="2">Belongs to the CpxP/Spy family.</text>
</comment>
<evidence type="ECO:0000313" key="7">
    <source>
        <dbReference type="EMBL" id="KGK09507.1"/>
    </source>
</evidence>
<organism evidence="7 8">
    <name type="scientific">Vibrio navarrensis</name>
    <dbReference type="NCBI Taxonomy" id="29495"/>
    <lineage>
        <taxon>Bacteria</taxon>
        <taxon>Pseudomonadati</taxon>
        <taxon>Pseudomonadota</taxon>
        <taxon>Gammaproteobacteria</taxon>
        <taxon>Vibrionales</taxon>
        <taxon>Vibrionaceae</taxon>
        <taxon>Vibrio</taxon>
    </lineage>
</organism>
<dbReference type="InterPro" id="IPR012899">
    <property type="entry name" value="LTXXQ"/>
</dbReference>
<evidence type="ECO:0000313" key="8">
    <source>
        <dbReference type="Proteomes" id="UP000029994"/>
    </source>
</evidence>
<dbReference type="Pfam" id="PF07813">
    <property type="entry name" value="LTXXQ"/>
    <property type="match status" value="1"/>
</dbReference>
<sequence>MKTVKKLVLAAAILPLTLATASAFAFGGGKGHHKGGPDDECGMGMDRGIFRELNLTDAQKEQLDSMRQAGRKEMKAQFKGKFADNQAERQAQHAKVQALVLADTFDANAANELAKEMAAKQAERRVQMLEKQHQMLSVLTPEQKAKFVELQNERMQECGAKMHKRFADKADD</sequence>
<comment type="caution">
    <text evidence="7">The sequence shown here is derived from an EMBL/GenBank/DDBJ whole genome shotgun (WGS) entry which is preliminary data.</text>
</comment>
<dbReference type="PANTHER" id="PTHR38102">
    <property type="entry name" value="PERIPLASMIC CHAPERONE SPY"/>
    <property type="match status" value="1"/>
</dbReference>
<dbReference type="eggNOG" id="COG3678">
    <property type="taxonomic scope" value="Bacteria"/>
</dbReference>
<dbReference type="RefSeq" id="WP_039431295.1">
    <property type="nucleotide sequence ID" value="NZ_CP061845.1"/>
</dbReference>
<dbReference type="PANTHER" id="PTHR38102:SF1">
    <property type="entry name" value="PERIPLASMIC CHAPERONE SPY"/>
    <property type="match status" value="1"/>
</dbReference>
<keyword evidence="8" id="KW-1185">Reference proteome</keyword>
<feature type="coiled-coil region" evidence="5">
    <location>
        <begin position="112"/>
        <end position="139"/>
    </location>
</feature>
<keyword evidence="3 6" id="KW-0732">Signal</keyword>
<dbReference type="GO" id="GO:0030288">
    <property type="term" value="C:outer membrane-bounded periplasmic space"/>
    <property type="evidence" value="ECO:0007669"/>
    <property type="project" value="TreeGrafter"/>
</dbReference>
<feature type="signal peptide" evidence="6">
    <location>
        <begin position="1"/>
        <end position="25"/>
    </location>
</feature>
<name>A0A099LQC9_9VIBR</name>
<keyword evidence="5" id="KW-0175">Coiled coil</keyword>
<dbReference type="EMBL" id="JMCG01000002">
    <property type="protein sequence ID" value="KGK09507.1"/>
    <property type="molecule type" value="Genomic_DNA"/>
</dbReference>
<dbReference type="PIRSF" id="PIRSF034445">
    <property type="entry name" value="CpxP_Spy"/>
    <property type="match status" value="1"/>
</dbReference>
<evidence type="ECO:0000256" key="1">
    <source>
        <dbReference type="ARBA" id="ARBA00004418"/>
    </source>
</evidence>
<dbReference type="NCBIfam" id="NF009391">
    <property type="entry name" value="PRK12750.1"/>
    <property type="match status" value="1"/>
</dbReference>
<accession>A0A099LQC9</accession>
<evidence type="ECO:0000256" key="4">
    <source>
        <dbReference type="ARBA" id="ARBA00022764"/>
    </source>
</evidence>
<gene>
    <name evidence="7" type="primary">cpxP</name>
    <name evidence="7" type="ORF">EA26_20195</name>
</gene>
<evidence type="ECO:0000256" key="3">
    <source>
        <dbReference type="ARBA" id="ARBA00022729"/>
    </source>
</evidence>
<dbReference type="STRING" id="29495.EA26_20195"/>
<dbReference type="Gene3D" id="1.20.120.1490">
    <property type="match status" value="1"/>
</dbReference>
<dbReference type="GO" id="GO:0051082">
    <property type="term" value="F:unfolded protein binding"/>
    <property type="evidence" value="ECO:0007669"/>
    <property type="project" value="TreeGrafter"/>
</dbReference>
<reference evidence="7 8" key="1">
    <citation type="submission" date="2014-04" db="EMBL/GenBank/DDBJ databases">
        <title>Genome sequencing of Vibrio navarrensis strains.</title>
        <authorList>
            <person name="Gladney L.M."/>
            <person name="Katz L.S."/>
            <person name="Marino-Ramirez L."/>
            <person name="Jordan I.K."/>
        </authorList>
    </citation>
    <scope>NUCLEOTIDE SEQUENCE [LARGE SCALE GENOMIC DNA]</scope>
    <source>
        <strain evidence="7 8">ATCC 51183</strain>
    </source>
</reference>
<evidence type="ECO:0000256" key="2">
    <source>
        <dbReference type="ARBA" id="ARBA00008441"/>
    </source>
</evidence>
<protein>
    <submittedName>
        <fullName evidence="7">Periplasmic repressor CpxP</fullName>
    </submittedName>
</protein>
<proteinExistence type="inferred from homology"/>
<dbReference type="GeneID" id="43685402"/>
<dbReference type="Proteomes" id="UP000029994">
    <property type="component" value="Unassembled WGS sequence"/>
</dbReference>
<evidence type="ECO:0000256" key="6">
    <source>
        <dbReference type="SAM" id="SignalP"/>
    </source>
</evidence>
<dbReference type="CDD" id="cd09916">
    <property type="entry name" value="CpxP_like"/>
    <property type="match status" value="1"/>
</dbReference>
<dbReference type="AlphaFoldDB" id="A0A099LQC9"/>
<dbReference type="InterPro" id="IPR052211">
    <property type="entry name" value="Cpx_auxiliary_protein"/>
</dbReference>